<feature type="transmembrane region" description="Helical" evidence="1">
    <location>
        <begin position="14"/>
        <end position="34"/>
    </location>
</feature>
<dbReference type="EMBL" id="KF900578">
    <property type="protein sequence ID" value="AIF00010.1"/>
    <property type="molecule type" value="Genomic_DNA"/>
</dbReference>
<organism evidence="2">
    <name type="scientific">uncultured marine group II/III euryarchaeote KM3_127_D04</name>
    <dbReference type="NCBI Taxonomy" id="1457857"/>
    <lineage>
        <taxon>Archaea</taxon>
        <taxon>Methanobacteriati</taxon>
        <taxon>Methanobacteriota</taxon>
        <taxon>environmental samples</taxon>
    </lineage>
</organism>
<evidence type="ECO:0000256" key="1">
    <source>
        <dbReference type="SAM" id="Phobius"/>
    </source>
</evidence>
<reference evidence="2" key="1">
    <citation type="journal article" date="2014" name="Genome Biol. Evol.">
        <title>Pangenome evidence for extensive interdomain horizontal transfer affecting lineage core and shell genes in uncultured planktonic thaumarchaeota and euryarchaeota.</title>
        <authorList>
            <person name="Deschamps P."/>
            <person name="Zivanovic Y."/>
            <person name="Moreira D."/>
            <person name="Rodriguez-Valera F."/>
            <person name="Lopez-Garcia P."/>
        </authorList>
    </citation>
    <scope>NUCLEOTIDE SEQUENCE</scope>
</reference>
<keyword evidence="1" id="KW-0812">Transmembrane</keyword>
<proteinExistence type="predicted"/>
<feature type="transmembrane region" description="Helical" evidence="1">
    <location>
        <begin position="46"/>
        <end position="71"/>
    </location>
</feature>
<name>A0A075G9L8_9EURY</name>
<dbReference type="AlphaFoldDB" id="A0A075G9L8"/>
<protein>
    <submittedName>
        <fullName evidence="2">Uncharacterized protein</fullName>
    </submittedName>
</protein>
<keyword evidence="1" id="KW-0472">Membrane</keyword>
<sequence>MSSPGADAMSYNKFLFTGLTIGFLVSMLLGRWRFGPAIWLNSRLGLLQMVCAAGALGSITVLGSIGAKMSLGESTLDILPFWPSFDESIVVNQWFSIAMFVLGLGAMLAAFMLGPKTERLPE</sequence>
<accession>A0A075G9L8</accession>
<evidence type="ECO:0000313" key="2">
    <source>
        <dbReference type="EMBL" id="AIF00010.1"/>
    </source>
</evidence>
<keyword evidence="1" id="KW-1133">Transmembrane helix</keyword>
<feature type="transmembrane region" description="Helical" evidence="1">
    <location>
        <begin position="91"/>
        <end position="113"/>
    </location>
</feature>